<feature type="compositionally biased region" description="Low complexity" evidence="9">
    <location>
        <begin position="347"/>
        <end position="361"/>
    </location>
</feature>
<evidence type="ECO:0000256" key="2">
    <source>
        <dbReference type="ARBA" id="ARBA00011010"/>
    </source>
</evidence>
<evidence type="ECO:0000256" key="4">
    <source>
        <dbReference type="ARBA" id="ARBA00022701"/>
    </source>
</evidence>
<keyword evidence="7" id="KW-0206">Cytoskeleton</keyword>
<dbReference type="InterPro" id="IPR000938">
    <property type="entry name" value="CAP-Gly_domain"/>
</dbReference>
<dbReference type="InterPro" id="IPR022157">
    <property type="entry name" value="Dynactin"/>
</dbReference>
<feature type="compositionally biased region" description="Low complexity" evidence="9">
    <location>
        <begin position="139"/>
        <end position="179"/>
    </location>
</feature>
<keyword evidence="12" id="KW-1185">Reference proteome</keyword>
<evidence type="ECO:0000256" key="3">
    <source>
        <dbReference type="ARBA" id="ARBA00022490"/>
    </source>
</evidence>
<feature type="compositionally biased region" description="Pro residues" evidence="9">
    <location>
        <begin position="201"/>
        <end position="217"/>
    </location>
</feature>
<evidence type="ECO:0000313" key="12">
    <source>
        <dbReference type="Proteomes" id="UP000237144"/>
    </source>
</evidence>
<evidence type="ECO:0000313" key="11">
    <source>
        <dbReference type="EMBL" id="POY72075.1"/>
    </source>
</evidence>
<gene>
    <name evidence="11" type="ORF">BMF94_4882</name>
</gene>
<feature type="domain" description="CAP-Gly" evidence="10">
    <location>
        <begin position="24"/>
        <end position="66"/>
    </location>
</feature>
<feature type="region of interest" description="Disordered" evidence="9">
    <location>
        <begin position="1332"/>
        <end position="1352"/>
    </location>
</feature>
<dbReference type="STRING" id="741276.A0A2S5B5R1"/>
<comment type="subcellular location">
    <subcellularLocation>
        <location evidence="1">Cytoplasm</location>
        <location evidence="1">Cytoskeleton</location>
    </subcellularLocation>
</comment>
<reference evidence="11 12" key="1">
    <citation type="journal article" date="2018" name="Front. Microbiol.">
        <title>Prospects for Fungal Bioremediation of Acidic Radioactive Waste Sites: Characterization and Genome Sequence of Rhodotorula taiwanensis MD1149.</title>
        <authorList>
            <person name="Tkavc R."/>
            <person name="Matrosova V.Y."/>
            <person name="Grichenko O.E."/>
            <person name="Gostincar C."/>
            <person name="Volpe R.P."/>
            <person name="Klimenkova P."/>
            <person name="Gaidamakova E.K."/>
            <person name="Zhou C.E."/>
            <person name="Stewart B.J."/>
            <person name="Lyman M.G."/>
            <person name="Malfatti S.A."/>
            <person name="Rubinfeld B."/>
            <person name="Courtot M."/>
            <person name="Singh J."/>
            <person name="Dalgard C.L."/>
            <person name="Hamilton T."/>
            <person name="Frey K.G."/>
            <person name="Gunde-Cimerman N."/>
            <person name="Dugan L."/>
            <person name="Daly M.J."/>
        </authorList>
    </citation>
    <scope>NUCLEOTIDE SEQUENCE [LARGE SCALE GENOMIC DNA]</scope>
    <source>
        <strain evidence="11 12">MD1149</strain>
    </source>
</reference>
<dbReference type="GO" id="GO:0005874">
    <property type="term" value="C:microtubule"/>
    <property type="evidence" value="ECO:0007669"/>
    <property type="project" value="UniProtKB-KW"/>
</dbReference>
<accession>A0A2S5B5R1</accession>
<proteinExistence type="inferred from homology"/>
<comment type="caution">
    <text evidence="11">The sequence shown here is derived from an EMBL/GenBank/DDBJ whole genome shotgun (WGS) entry which is preliminary data.</text>
</comment>
<evidence type="ECO:0000256" key="8">
    <source>
        <dbReference type="SAM" id="Coils"/>
    </source>
</evidence>
<feature type="compositionally biased region" description="Low complexity" evidence="9">
    <location>
        <begin position="94"/>
        <end position="132"/>
    </location>
</feature>
<feature type="compositionally biased region" description="Basic and acidic residues" evidence="9">
    <location>
        <begin position="1268"/>
        <end position="1277"/>
    </location>
</feature>
<feature type="region of interest" description="Disordered" evidence="9">
    <location>
        <begin position="1403"/>
        <end position="1428"/>
    </location>
</feature>
<keyword evidence="3" id="KW-0963">Cytoplasm</keyword>
<dbReference type="PANTHER" id="PTHR18916">
    <property type="entry name" value="DYNACTIN 1-RELATED MICROTUBULE-BINDING"/>
    <property type="match status" value="1"/>
</dbReference>
<dbReference type="OrthoDB" id="2130750at2759"/>
<evidence type="ECO:0000256" key="1">
    <source>
        <dbReference type="ARBA" id="ARBA00004245"/>
    </source>
</evidence>
<feature type="compositionally biased region" description="Pro residues" evidence="9">
    <location>
        <begin position="1335"/>
        <end position="1344"/>
    </location>
</feature>
<feature type="compositionally biased region" description="Pro residues" evidence="9">
    <location>
        <begin position="243"/>
        <end position="256"/>
    </location>
</feature>
<evidence type="ECO:0000256" key="6">
    <source>
        <dbReference type="ARBA" id="ARBA00023054"/>
    </source>
</evidence>
<dbReference type="Gene3D" id="2.30.30.190">
    <property type="entry name" value="CAP Gly-rich-like domain"/>
    <property type="match status" value="1"/>
</dbReference>
<keyword evidence="5" id="KW-0243">Dynein</keyword>
<comment type="similarity">
    <text evidence="2">Belongs to the dynactin 150 kDa subunit family.</text>
</comment>
<name>A0A2S5B5R1_9BASI</name>
<dbReference type="EMBL" id="PJQD01000059">
    <property type="protein sequence ID" value="POY72075.1"/>
    <property type="molecule type" value="Genomic_DNA"/>
</dbReference>
<protein>
    <recommendedName>
        <fullName evidence="10">CAP-Gly domain-containing protein</fullName>
    </recommendedName>
</protein>
<dbReference type="PROSITE" id="PS00845">
    <property type="entry name" value="CAP_GLY_1"/>
    <property type="match status" value="1"/>
</dbReference>
<feature type="compositionally biased region" description="Acidic residues" evidence="9">
    <location>
        <begin position="382"/>
        <end position="391"/>
    </location>
</feature>
<keyword evidence="4" id="KW-0493">Microtubule</keyword>
<dbReference type="Proteomes" id="UP000237144">
    <property type="component" value="Unassembled WGS sequence"/>
</dbReference>
<dbReference type="InterPro" id="IPR036859">
    <property type="entry name" value="CAP-Gly_dom_sf"/>
</dbReference>
<feature type="region of interest" description="Disordered" evidence="9">
    <location>
        <begin position="1268"/>
        <end position="1287"/>
    </location>
</feature>
<organism evidence="11 12">
    <name type="scientific">Rhodotorula taiwanensis</name>
    <dbReference type="NCBI Taxonomy" id="741276"/>
    <lineage>
        <taxon>Eukaryota</taxon>
        <taxon>Fungi</taxon>
        <taxon>Dikarya</taxon>
        <taxon>Basidiomycota</taxon>
        <taxon>Pucciniomycotina</taxon>
        <taxon>Microbotryomycetes</taxon>
        <taxon>Sporidiobolales</taxon>
        <taxon>Sporidiobolaceae</taxon>
        <taxon>Rhodotorula</taxon>
    </lineage>
</organism>
<dbReference type="PROSITE" id="PS50245">
    <property type="entry name" value="CAP_GLY_2"/>
    <property type="match status" value="1"/>
</dbReference>
<feature type="coiled-coil region" evidence="8">
    <location>
        <begin position="477"/>
        <end position="567"/>
    </location>
</feature>
<dbReference type="SUPFAM" id="SSF74924">
    <property type="entry name" value="Cap-Gly domain"/>
    <property type="match status" value="1"/>
</dbReference>
<dbReference type="GO" id="GO:0030286">
    <property type="term" value="C:dynein complex"/>
    <property type="evidence" value="ECO:0007669"/>
    <property type="project" value="UniProtKB-KW"/>
</dbReference>
<evidence type="ECO:0000256" key="5">
    <source>
        <dbReference type="ARBA" id="ARBA00023017"/>
    </source>
</evidence>
<dbReference type="Pfam" id="PF01302">
    <property type="entry name" value="CAP_GLY"/>
    <property type="match status" value="1"/>
</dbReference>
<feature type="region of interest" description="Disordered" evidence="9">
    <location>
        <begin position="76"/>
        <end position="422"/>
    </location>
</feature>
<sequence>MAAVIPLGAHVQVTAGTGTVRFVGQTAFAAGKWVGIELDEPGGKNDGSVAGTRYFTCDEGYGVFVRASMVTVLDTSGAGGESAPEAAPVPLPRPASRVSSVATPSSSRPPSRPLSSAAARPRASLLPSTTPSSGPPSLPASAPGTRPVSAASSHASSASSVSAASRLRSLSPVKPRQSLLPPPRPPSVASQIPGERRTSMLPPPTPRSRPGLVPPTPRSGLVRPSAPNTPSTARKAPAANFAPPAPNAAPPSPSPTATPRLAKPGGSTASRTGSVPRAARTTGLRPAGTPASSGATRTPGAGTTMRRTLSTSSSLSTSSVASSLASASSALRRPLTSPAPGLTGTASRPQSRPGPPSSRASSTHRSLATASGDEDGRSELSDALDDDDMPDESGLGTVRARRTPAVAASALPGTPNDPFSLKNIDVRRPLEETVPQRLYDELAAKLSIVERRRAEDRDKLRDLDRLLEEQGEWHRAREKTKAKVAELTGEVKELKRENKDLSAERDAVQSKFDDLQEQVEHSLLDKEIAESELEDVQAKLKELEEKLSEVQVELEVVKEENARLEGLGDAEIARMREGDHEADTPAASSLAFRQVEKQNARLKEALLRLRDLTTENESEMKRKIENLEKEVDLSADLQGDLDNMAVELDAAEAKIEDLRSQLDVAAEAQDMLEELTERNMHLQDENDVLKADVEELEALKELADELEESHAETEKQLQQELDLRDLQVQELRRRASLLEDNCVDYETTIGQFRELVISLQGDLEHLRKQQATQETQSQTLSSQSQAMLNLNLKLQSTVLKSQVKAIDLELRELEAKQAGEHLSIIKPYLLPSFFESDADAVQALLFFERVAEKVSLLGRFIEQKHNVGEALDGTVPDDLIAICEAGLPYSSATARSKLAHFAALNKRFSANLRRCPADTFVRMGGVYREVASTEKRIDAYVEALRKEELQETACAKDVEGLLLQTEHLAESTLQGLDPLLDLLEREMACVSSLDLDLDTIAAAAGFAKQTIASTAQEPDIEIELGGGDLDDALFKPLQTIVNSSRNAKVLIKKLQRRLEELNSDGSASSLDHAHGLETLAYNGTAISSALSKAIRASKDTLQLTTLHGIAKEIAAVELGKQSMRPLDEVNALLAQLVQDIGTALATSMEAEHVVKLSYTAPWIERVAALQAKAAIDVGAERDVARLTEELRNVSQEALNKEQAFQEGLVKIELMEKRLEAVKKQTEALAQLEAELSKSRKQERTYEEANEVLQRDLDAMEQELDKLKQAAPSTDKEGTAAAHGDSSAAYEGNMETSYLLERISTLRNAVKFLRSENAFLKSHDLLSDLDKLPSYDLPPSPPRSPGPVDSTADVVRAPKAGMPWTAAAPSASPLAAESFAVRSKRLLREARLLSCTPRLVDLSRAQQPSAAGSGAVSTVGVRRRDPRSQLWAEKERTRRLERKVQLLQEESTMPAWRAVGLPSATRT</sequence>
<evidence type="ECO:0000256" key="9">
    <source>
        <dbReference type="SAM" id="MobiDB-lite"/>
    </source>
</evidence>
<feature type="compositionally biased region" description="Low complexity" evidence="9">
    <location>
        <begin position="306"/>
        <end position="336"/>
    </location>
</feature>
<evidence type="ECO:0000256" key="7">
    <source>
        <dbReference type="ARBA" id="ARBA00023212"/>
    </source>
</evidence>
<evidence type="ECO:0000259" key="10">
    <source>
        <dbReference type="PROSITE" id="PS50245"/>
    </source>
</evidence>
<keyword evidence="6 8" id="KW-0175">Coiled coil</keyword>
<dbReference type="SMART" id="SM01052">
    <property type="entry name" value="CAP_GLY"/>
    <property type="match status" value="1"/>
</dbReference>
<dbReference type="Pfam" id="PF12455">
    <property type="entry name" value="Dynactin"/>
    <property type="match status" value="1"/>
</dbReference>
<feature type="coiled-coil region" evidence="8">
    <location>
        <begin position="592"/>
        <end position="748"/>
    </location>
</feature>